<evidence type="ECO:0000256" key="5">
    <source>
        <dbReference type="ARBA" id="ARBA00022953"/>
    </source>
</evidence>
<dbReference type="Pfam" id="PF00680">
    <property type="entry name" value="RdRP_1"/>
    <property type="match status" value="1"/>
</dbReference>
<feature type="domain" description="RdRp catalytic" evidence="6">
    <location>
        <begin position="354"/>
        <end position="477"/>
    </location>
</feature>
<dbReference type="InterPro" id="IPR043502">
    <property type="entry name" value="DNA/RNA_pol_sf"/>
</dbReference>
<dbReference type="InterPro" id="IPR007094">
    <property type="entry name" value="RNA-dir_pol_PSvirus"/>
</dbReference>
<keyword evidence="2" id="KW-0808">Transferase</keyword>
<dbReference type="EMBL" id="D88669">
    <property type="protein sequence ID" value="BAA25883.1"/>
    <property type="molecule type" value="Other_RNA"/>
</dbReference>
<name>O63897_9VIRU</name>
<keyword evidence="4" id="KW-0547">Nucleotide-binding</keyword>
<reference evidence="7" key="1">
    <citation type="journal article" date="1998" name="Plant Mol. Biol.">
        <title>Molecular characterization of a single mitochondria-associated double-stranded RNA in the green alga Bryopsis.</title>
        <authorList>
            <person name="Koga R."/>
            <person name="Fukuhara T."/>
            <person name="Nitta T."/>
        </authorList>
    </citation>
    <scope>NUCLEOTIDE SEQUENCE</scope>
</reference>
<proteinExistence type="predicted"/>
<protein>
    <submittedName>
        <fullName evidence="7">RNA-dependent RNA polymerase</fullName>
    </submittedName>
</protein>
<evidence type="ECO:0000256" key="4">
    <source>
        <dbReference type="ARBA" id="ARBA00022741"/>
    </source>
</evidence>
<dbReference type="GO" id="GO:0003723">
    <property type="term" value="F:RNA binding"/>
    <property type="evidence" value="ECO:0007669"/>
    <property type="project" value="InterPro"/>
</dbReference>
<dbReference type="GO" id="GO:0006351">
    <property type="term" value="P:DNA-templated transcription"/>
    <property type="evidence" value="ECO:0007669"/>
    <property type="project" value="InterPro"/>
</dbReference>
<sequence length="824" mass="94850">SYVRGFWVLRPGTSSRVLVAYRRRKNHADFYENMRWKPNYSFFKSFQTDDGLKITPRSFSYMALLNEIYRFSKTDDKYVPFIHRKRKITKYYEPVFQYEGGIPTLHKIRKHFIKDGGPLPETPVCSMVGYLPDYVGFTLDKKIPRNEEFLSYIKSHSHYVTDAQYKAATTERQMWEGGYSTSLSILKEFATPNPSKVTAEEYLDAAESCNFLGQVWPNMPPLKIDDLDRISVNLNANSGHYTSLLFGSKKRDSCVHSNLIAKELFKKITKQPYKSTMLWRIYGRAKDIKLFSLTLKRVQHGPFDSEEALSHLCLIVVQPLTKQFQRAYNSPLVIGRGFTNKEIPSIMRRQGFFEFVINNDWRHFDALLHSEAILAAVSLVRKCYPNDKAHTRYFSFICDTLIDKLVIIPPGYIYRIKQGMPSGHPFVTIINSIVNVLLWIAVASRVYGKHNISNNFYIDSSGDDGQIYFRPHRNLFNIDAIIKEVTGMECNSVLASLTDRSASSHFRRWNTSLFLKRAIFHGSIVGWDGPSMMRKFLYREKPDFSLRAESSWLRDQMITAPGNLSFNMLMIRNLIFRIIKVHKLDASELRDEGVYGGLPLFQCNDSERTVRYWLEPVLDAVKVGCGYFIHGKYDFSITDLSSSQKLEPIDDSMILPYKTKGTILSSLSSLAAGGGFISNVLFDMILGDVKSIPYEKRQQLLKDLSSYGGLSYDPTAIFRKGKYGIHCNFIRFCKITHHVFNCPLPFIPKSTLALDKGDMGYLKTFLKFFTRTRPPGVSEDEFLPFILDQLQTNSLRLRRSRLSTNVRLSDMVDSHVCKLFPEPP</sequence>
<evidence type="ECO:0000256" key="2">
    <source>
        <dbReference type="ARBA" id="ARBA00022679"/>
    </source>
</evidence>
<dbReference type="InterPro" id="IPR001205">
    <property type="entry name" value="RNA-dir_pol_C"/>
</dbReference>
<keyword evidence="1 7" id="KW-0696">RNA-directed RNA polymerase</keyword>
<dbReference type="PROSITE" id="PS50507">
    <property type="entry name" value="RDRP_SSRNA_POS"/>
    <property type="match status" value="1"/>
</dbReference>
<evidence type="ECO:0000256" key="3">
    <source>
        <dbReference type="ARBA" id="ARBA00022695"/>
    </source>
</evidence>
<evidence type="ECO:0000259" key="6">
    <source>
        <dbReference type="PROSITE" id="PS50507"/>
    </source>
</evidence>
<feature type="non-terminal residue" evidence="7">
    <location>
        <position position="1"/>
    </location>
</feature>
<dbReference type="SUPFAM" id="SSF56672">
    <property type="entry name" value="DNA/RNA polymerases"/>
    <property type="match status" value="1"/>
</dbReference>
<keyword evidence="5" id="KW-0693">Viral RNA replication</keyword>
<dbReference type="GO" id="GO:0039694">
    <property type="term" value="P:viral RNA genome replication"/>
    <property type="evidence" value="ECO:0007669"/>
    <property type="project" value="InterPro"/>
</dbReference>
<dbReference type="GO" id="GO:0000166">
    <property type="term" value="F:nucleotide binding"/>
    <property type="evidence" value="ECO:0007669"/>
    <property type="project" value="UniProtKB-KW"/>
</dbReference>
<organism evidence="7">
    <name type="scientific">Bryopsis mitochondria-associated dsRNA</name>
    <dbReference type="NCBI Taxonomy" id="1520124"/>
    <lineage>
        <taxon>Viruses</taxon>
        <taxon>Riboviria</taxon>
        <taxon>Orthornavirae</taxon>
        <taxon>Pisuviricota</taxon>
        <taxon>Duplopiviricetes</taxon>
        <taxon>Durnavirales</taxon>
        <taxon>Partitiviridae</taxon>
    </lineage>
</organism>
<dbReference type="GO" id="GO:0003968">
    <property type="term" value="F:RNA-directed RNA polymerase activity"/>
    <property type="evidence" value="ECO:0007669"/>
    <property type="project" value="UniProtKB-KW"/>
</dbReference>
<accession>O63897</accession>
<keyword evidence="3" id="KW-0548">Nucleotidyltransferase</keyword>
<dbReference type="Gene3D" id="3.30.70.270">
    <property type="match status" value="1"/>
</dbReference>
<evidence type="ECO:0000313" key="7">
    <source>
        <dbReference type="EMBL" id="BAA25883.1"/>
    </source>
</evidence>
<dbReference type="InterPro" id="IPR043128">
    <property type="entry name" value="Rev_trsase/Diguanyl_cyclase"/>
</dbReference>
<evidence type="ECO:0000256" key="1">
    <source>
        <dbReference type="ARBA" id="ARBA00022484"/>
    </source>
</evidence>